<dbReference type="InterPro" id="IPR012899">
    <property type="entry name" value="LTXXQ"/>
</dbReference>
<reference evidence="2 3" key="1">
    <citation type="journal article" date="2021" name="Int. J. Syst. Evol. Microbiol.">
        <title>Amazonocrinis nigriterrae gen. nov., sp. nov., Atlanticothrix silvestris gen. nov., sp. nov. and Dendronalium phyllosphericum gen. nov., sp. nov., nostocacean cyanobacteria from Brazilian environments.</title>
        <authorList>
            <person name="Alvarenga D.O."/>
            <person name="Andreote A.P.D."/>
            <person name="Branco L.H.Z."/>
            <person name="Delbaje E."/>
            <person name="Cruz R.B."/>
            <person name="Varani A.M."/>
            <person name="Fiore M.F."/>
        </authorList>
    </citation>
    <scope>NUCLEOTIDE SEQUENCE [LARGE SCALE GENOMIC DNA]</scope>
    <source>
        <strain evidence="2 3">CENA67</strain>
    </source>
</reference>
<dbReference type="EMBL" id="JAECZC010000069">
    <property type="protein sequence ID" value="MBH8565751.1"/>
    <property type="molecule type" value="Genomic_DNA"/>
</dbReference>
<protein>
    <submittedName>
        <fullName evidence="2">Uncharacterized protein</fullName>
    </submittedName>
</protein>
<proteinExistence type="predicted"/>
<evidence type="ECO:0000313" key="3">
    <source>
        <dbReference type="Proteomes" id="UP000632766"/>
    </source>
</evidence>
<evidence type="ECO:0000256" key="1">
    <source>
        <dbReference type="SAM" id="MobiDB-lite"/>
    </source>
</evidence>
<keyword evidence="3" id="KW-1185">Reference proteome</keyword>
<dbReference type="GO" id="GO:0042597">
    <property type="term" value="C:periplasmic space"/>
    <property type="evidence" value="ECO:0007669"/>
    <property type="project" value="InterPro"/>
</dbReference>
<feature type="compositionally biased region" description="Polar residues" evidence="1">
    <location>
        <begin position="39"/>
        <end position="52"/>
    </location>
</feature>
<name>A0A8J7HTR1_9NOST</name>
<feature type="region of interest" description="Disordered" evidence="1">
    <location>
        <begin position="139"/>
        <end position="158"/>
    </location>
</feature>
<organism evidence="2 3">
    <name type="scientific">Amazonocrinis nigriterrae CENA67</name>
    <dbReference type="NCBI Taxonomy" id="2794033"/>
    <lineage>
        <taxon>Bacteria</taxon>
        <taxon>Bacillati</taxon>
        <taxon>Cyanobacteriota</taxon>
        <taxon>Cyanophyceae</taxon>
        <taxon>Nostocales</taxon>
        <taxon>Nostocaceae</taxon>
        <taxon>Amazonocrinis</taxon>
        <taxon>Amazonocrinis nigriterrae</taxon>
    </lineage>
</organism>
<accession>A0A8J7HTR1</accession>
<gene>
    <name evidence="2" type="ORF">I8748_26870</name>
</gene>
<dbReference type="AlphaFoldDB" id="A0A8J7HTR1"/>
<dbReference type="PROSITE" id="PS51257">
    <property type="entry name" value="PROKAR_LIPOPROTEIN"/>
    <property type="match status" value="1"/>
</dbReference>
<evidence type="ECO:0000313" key="2">
    <source>
        <dbReference type="EMBL" id="MBH8565751.1"/>
    </source>
</evidence>
<feature type="compositionally biased region" description="Low complexity" evidence="1">
    <location>
        <begin position="27"/>
        <end position="38"/>
    </location>
</feature>
<comment type="caution">
    <text evidence="2">The sequence shown here is derived from an EMBL/GenBank/DDBJ whole genome shotgun (WGS) entry which is preliminary data.</text>
</comment>
<dbReference type="Proteomes" id="UP000632766">
    <property type="component" value="Unassembled WGS sequence"/>
</dbReference>
<dbReference type="Pfam" id="PF07813">
    <property type="entry name" value="LTXXQ"/>
    <property type="match status" value="1"/>
</dbReference>
<sequence>MECKLNLKLLLGALTIVILTAGCEQLSSPSSSAVPNNSTENASSSSVTTDRSTASDRISDLNLTDTQKTKAKQIEEQTQAKILAVLTSEQQEKFKAATQGYHESPIRIIRSLNLSAEQKQKIHEIQRAQRQQFQAILTPEQQAKMKQHRGYRKQDSSD</sequence>
<dbReference type="RefSeq" id="WP_214662775.1">
    <property type="nucleotide sequence ID" value="NZ_JAECZC010000069.1"/>
</dbReference>
<feature type="region of interest" description="Disordered" evidence="1">
    <location>
        <begin position="27"/>
        <end position="61"/>
    </location>
</feature>